<reference evidence="1" key="1">
    <citation type="submission" date="2020-10" db="EMBL/GenBank/DDBJ databases">
        <authorList>
            <person name="Gilroy R."/>
        </authorList>
    </citation>
    <scope>NUCLEOTIDE SEQUENCE</scope>
    <source>
        <strain evidence="1">7293</strain>
    </source>
</reference>
<dbReference type="AlphaFoldDB" id="A0A9D9E064"/>
<comment type="caution">
    <text evidence="1">The sequence shown here is derived from an EMBL/GenBank/DDBJ whole genome shotgun (WGS) entry which is preliminary data.</text>
</comment>
<proteinExistence type="predicted"/>
<gene>
    <name evidence="1" type="ORF">IAA97_03540</name>
</gene>
<name>A0A9D9E064_9SPIO</name>
<protein>
    <recommendedName>
        <fullName evidence="3">GLUG domain-containing protein</fullName>
    </recommendedName>
</protein>
<evidence type="ECO:0000313" key="2">
    <source>
        <dbReference type="Proteomes" id="UP000823615"/>
    </source>
</evidence>
<organism evidence="1 2">
    <name type="scientific">Candidatus Ornithospirochaeta stercoripullorum</name>
    <dbReference type="NCBI Taxonomy" id="2840899"/>
    <lineage>
        <taxon>Bacteria</taxon>
        <taxon>Pseudomonadati</taxon>
        <taxon>Spirochaetota</taxon>
        <taxon>Spirochaetia</taxon>
        <taxon>Spirochaetales</taxon>
        <taxon>Spirochaetaceae</taxon>
        <taxon>Spirochaetaceae incertae sedis</taxon>
        <taxon>Candidatus Ornithospirochaeta</taxon>
    </lineage>
</organism>
<accession>A0A9D9E064</accession>
<evidence type="ECO:0000313" key="1">
    <source>
        <dbReference type="EMBL" id="MBO8436033.1"/>
    </source>
</evidence>
<evidence type="ECO:0008006" key="3">
    <source>
        <dbReference type="Google" id="ProtNLM"/>
    </source>
</evidence>
<reference evidence="1" key="2">
    <citation type="journal article" date="2021" name="PeerJ">
        <title>Extensive microbial diversity within the chicken gut microbiome revealed by metagenomics and culture.</title>
        <authorList>
            <person name="Gilroy R."/>
            <person name="Ravi A."/>
            <person name="Getino M."/>
            <person name="Pursley I."/>
            <person name="Horton D.L."/>
            <person name="Alikhan N.F."/>
            <person name="Baker D."/>
            <person name="Gharbi K."/>
            <person name="Hall N."/>
            <person name="Watson M."/>
            <person name="Adriaenssens E.M."/>
            <person name="Foster-Nyarko E."/>
            <person name="Jarju S."/>
            <person name="Secka A."/>
            <person name="Antonio M."/>
            <person name="Oren A."/>
            <person name="Chaudhuri R.R."/>
            <person name="La Ragione R."/>
            <person name="Hildebrand F."/>
            <person name="Pallen M.J."/>
        </authorList>
    </citation>
    <scope>NUCLEOTIDE SEQUENCE</scope>
    <source>
        <strain evidence="1">7293</strain>
    </source>
</reference>
<dbReference type="Gene3D" id="2.160.20.110">
    <property type="match status" value="1"/>
</dbReference>
<sequence length="336" mass="34813">MTPWTGESDTAWYTGNSSSYTLDTAEELAGLATLVDGGNSFNGIIINLDNDIDLANLEWNPIGTAWESGHSFQGTFDGRNHEIANFYINDDTANGNSNAGFFGGVGGKNEGDGGTVMNIKFKNAHVEAAGHRVGIAVGALHYGTVIGIETDSTSSVNRENATSLYAGGIVGASFHSTIIGCTNAADVYGQKSSGGIVGYFLHSTIEDCTNYGNLIAVNSDGGIGGIVGFVAGETDYNSDNNLSTITKCNNYGNITSTVAGELFGGVIGRIGGAPTHNTPVMKIVITDSHNYGKITASDGSDCTDEKGLFGGIAHYSTGNDANVTVIEDGTQIFPEV</sequence>
<dbReference type="EMBL" id="JADIMT010000046">
    <property type="protein sequence ID" value="MBO8436033.1"/>
    <property type="molecule type" value="Genomic_DNA"/>
</dbReference>
<dbReference type="Proteomes" id="UP000823615">
    <property type="component" value="Unassembled WGS sequence"/>
</dbReference>